<dbReference type="OrthoDB" id="308058at2759"/>
<keyword evidence="4" id="KW-1185">Reference proteome</keyword>
<gene>
    <name evidence="3" type="primary">Contig7852.g8373</name>
    <name evidence="3" type="ORF">STYLEM_14776</name>
</gene>
<evidence type="ECO:0000256" key="1">
    <source>
        <dbReference type="SAM" id="Coils"/>
    </source>
</evidence>
<evidence type="ECO:0000256" key="2">
    <source>
        <dbReference type="SAM" id="MobiDB-lite"/>
    </source>
</evidence>
<dbReference type="Proteomes" id="UP000039865">
    <property type="component" value="Unassembled WGS sequence"/>
</dbReference>
<reference evidence="3 4" key="1">
    <citation type="submission" date="2014-06" db="EMBL/GenBank/DDBJ databases">
        <authorList>
            <person name="Swart Estienne"/>
        </authorList>
    </citation>
    <scope>NUCLEOTIDE SEQUENCE [LARGE SCALE GENOMIC DNA]</scope>
    <source>
        <strain evidence="3 4">130c</strain>
    </source>
</reference>
<keyword evidence="1" id="KW-0175">Coiled coil</keyword>
<dbReference type="InParanoid" id="A0A078ATB1"/>
<name>A0A078ATB1_STYLE</name>
<evidence type="ECO:0000313" key="4">
    <source>
        <dbReference type="Proteomes" id="UP000039865"/>
    </source>
</evidence>
<proteinExistence type="predicted"/>
<dbReference type="EMBL" id="CCKQ01013964">
    <property type="protein sequence ID" value="CDW85690.1"/>
    <property type="molecule type" value="Genomic_DNA"/>
</dbReference>
<feature type="compositionally biased region" description="Basic and acidic residues" evidence="2">
    <location>
        <begin position="169"/>
        <end position="181"/>
    </location>
</feature>
<accession>A0A078ATB1</accession>
<feature type="compositionally biased region" description="Polar residues" evidence="2">
    <location>
        <begin position="190"/>
        <end position="199"/>
    </location>
</feature>
<sequence length="524" mass="61426">MSLQNRFSNLISTKDNVYSNLQRDDFQERYKENLELRKKLNKIKLEKRKLNDSLSQIVQSKLAFQAGIQKNTEKSSLKTEDQKRIDELNEQLNQMQQQMNYQNQMRSEQQPVRKQPDLKDYLRQNDEERIQKDQQYIKDQVEELLRQVKDQNQDKPDQNVAKQISKNPPDNHHLPQIEEQAKQQAQKRQSILQPEMQKSSLQANISIKSRKVRKGTMKYLRTVTIAIMAWLGVKRLVKQRRADILYHRQPQIQNQQFQPNNDNQTVKMYADIAQAWLIKAVKEPLLSIITDQPLNLNIVDYRVDAFELQNRLLKSKIRIRAIFQGILDSTTMSHISTSLLIYLGSVFKIGSTLPKDFLTQFESQRLLITDIQGQIRSAPEIQVKALIGVFILAKILVAKVLSSPSASGLQSQIQISLQNYAFNQRSSEFMEQREQLMAVNFKIISSLIYFTVMEYIEQLHPSAKGYSLELVHSCGFKQIIYKQSDLKEYYRDSNYDFRVEMFQLIDQIIQRLIDLVKINTPINR</sequence>
<feature type="coiled-coil region" evidence="1">
    <location>
        <begin position="78"/>
        <end position="105"/>
    </location>
</feature>
<protein>
    <submittedName>
        <fullName evidence="3">Uncharacterized protein</fullName>
    </submittedName>
</protein>
<evidence type="ECO:0000313" key="3">
    <source>
        <dbReference type="EMBL" id="CDW85690.1"/>
    </source>
</evidence>
<dbReference type="AlphaFoldDB" id="A0A078ATB1"/>
<feature type="region of interest" description="Disordered" evidence="2">
    <location>
        <begin position="149"/>
        <end position="199"/>
    </location>
</feature>
<organism evidence="3 4">
    <name type="scientific">Stylonychia lemnae</name>
    <name type="common">Ciliate</name>
    <dbReference type="NCBI Taxonomy" id="5949"/>
    <lineage>
        <taxon>Eukaryota</taxon>
        <taxon>Sar</taxon>
        <taxon>Alveolata</taxon>
        <taxon>Ciliophora</taxon>
        <taxon>Intramacronucleata</taxon>
        <taxon>Spirotrichea</taxon>
        <taxon>Stichotrichia</taxon>
        <taxon>Sporadotrichida</taxon>
        <taxon>Oxytrichidae</taxon>
        <taxon>Stylonychinae</taxon>
        <taxon>Stylonychia</taxon>
    </lineage>
</organism>